<dbReference type="InterPro" id="IPR002696">
    <property type="entry name" value="Membr_insert_effic_factor_YidD"/>
</dbReference>
<dbReference type="Pfam" id="PF01809">
    <property type="entry name" value="YidD"/>
    <property type="match status" value="1"/>
</dbReference>
<organism evidence="1 2">
    <name type="scientific">Mucilaginibacter calamicampi</name>
    <dbReference type="NCBI Taxonomy" id="1302352"/>
    <lineage>
        <taxon>Bacteria</taxon>
        <taxon>Pseudomonadati</taxon>
        <taxon>Bacteroidota</taxon>
        <taxon>Sphingobacteriia</taxon>
        <taxon>Sphingobacteriales</taxon>
        <taxon>Sphingobacteriaceae</taxon>
        <taxon>Mucilaginibacter</taxon>
    </lineage>
</organism>
<name>A0ABW2YS92_9SPHI</name>
<dbReference type="RefSeq" id="WP_377097336.1">
    <property type="nucleotide sequence ID" value="NZ_JBHTHU010000001.1"/>
</dbReference>
<dbReference type="EMBL" id="JBHTHU010000001">
    <property type="protein sequence ID" value="MFD0749192.1"/>
    <property type="molecule type" value="Genomic_DNA"/>
</dbReference>
<evidence type="ECO:0000313" key="1">
    <source>
        <dbReference type="EMBL" id="MFD0749192.1"/>
    </source>
</evidence>
<sequence>MKQALLLLIRFYWRIVPAGERRPCIFRTSCSLHVFQVTQAEGWLNGIRAFSFRLRNCRAGFEIFHHPVNDSKQMILPNGQLIGAEDIAERFLEN</sequence>
<dbReference type="NCBIfam" id="TIGR00278">
    <property type="entry name" value="membrane protein insertion efficiency factor YidD"/>
    <property type="match status" value="1"/>
</dbReference>
<gene>
    <name evidence="1" type="primary">yidD</name>
    <name evidence="1" type="ORF">ACFQZS_03500</name>
</gene>
<reference evidence="2" key="1">
    <citation type="journal article" date="2019" name="Int. J. Syst. Evol. Microbiol.">
        <title>The Global Catalogue of Microorganisms (GCM) 10K type strain sequencing project: providing services to taxonomists for standard genome sequencing and annotation.</title>
        <authorList>
            <consortium name="The Broad Institute Genomics Platform"/>
            <consortium name="The Broad Institute Genome Sequencing Center for Infectious Disease"/>
            <person name="Wu L."/>
            <person name="Ma J."/>
        </authorList>
    </citation>
    <scope>NUCLEOTIDE SEQUENCE [LARGE SCALE GENOMIC DNA]</scope>
    <source>
        <strain evidence="2">CCUG 63418</strain>
    </source>
</reference>
<evidence type="ECO:0000313" key="2">
    <source>
        <dbReference type="Proteomes" id="UP001596958"/>
    </source>
</evidence>
<accession>A0ABW2YS92</accession>
<protein>
    <submittedName>
        <fullName evidence="1">Membrane protein insertion efficiency factor YidD</fullName>
    </submittedName>
</protein>
<comment type="caution">
    <text evidence="1">The sequence shown here is derived from an EMBL/GenBank/DDBJ whole genome shotgun (WGS) entry which is preliminary data.</text>
</comment>
<dbReference type="Proteomes" id="UP001596958">
    <property type="component" value="Unassembled WGS sequence"/>
</dbReference>
<proteinExistence type="predicted"/>
<keyword evidence="2" id="KW-1185">Reference proteome</keyword>
<dbReference type="SMART" id="SM01234">
    <property type="entry name" value="Haemolytic"/>
    <property type="match status" value="1"/>
</dbReference>